<dbReference type="RefSeq" id="WP_092383365.1">
    <property type="nucleotide sequence ID" value="NZ_LT629787.1"/>
</dbReference>
<evidence type="ECO:0000259" key="5">
    <source>
        <dbReference type="PROSITE" id="PS50930"/>
    </source>
</evidence>
<accession>A0A1H2E2G8</accession>
<gene>
    <name evidence="6" type="ORF">SAMN05216210_0262</name>
</gene>
<feature type="domain" description="Response regulatory" evidence="4">
    <location>
        <begin position="2"/>
        <end position="117"/>
    </location>
</feature>
<dbReference type="InterPro" id="IPR001789">
    <property type="entry name" value="Sig_transdc_resp-reg_receiver"/>
</dbReference>
<dbReference type="InterPro" id="IPR011006">
    <property type="entry name" value="CheY-like_superfamily"/>
</dbReference>
<dbReference type="EMBL" id="LT629787">
    <property type="protein sequence ID" value="SDT89372.1"/>
    <property type="molecule type" value="Genomic_DNA"/>
</dbReference>
<dbReference type="InterPro" id="IPR007492">
    <property type="entry name" value="LytTR_DNA-bd_dom"/>
</dbReference>
<dbReference type="GO" id="GO:0032993">
    <property type="term" value="C:protein-DNA complex"/>
    <property type="evidence" value="ECO:0007669"/>
    <property type="project" value="TreeGrafter"/>
</dbReference>
<dbReference type="STRING" id="1434072.SAMN05216210_0262"/>
<feature type="domain" description="HTH LytTR-type" evidence="5">
    <location>
        <begin position="143"/>
        <end position="247"/>
    </location>
</feature>
<dbReference type="FunFam" id="2.40.50.1020:FF:000002">
    <property type="entry name" value="DNA-binding response regulator AlgR"/>
    <property type="match status" value="1"/>
</dbReference>
<name>A0A1H2E2G8_9GAMM</name>
<dbReference type="SMART" id="SM00850">
    <property type="entry name" value="LytTR"/>
    <property type="match status" value="1"/>
</dbReference>
<dbReference type="PANTHER" id="PTHR48111:SF3">
    <property type="entry name" value="TRANSCRIPTIONAL REGULATORY PROTEIN BTSR"/>
    <property type="match status" value="1"/>
</dbReference>
<dbReference type="InterPro" id="IPR039420">
    <property type="entry name" value="WalR-like"/>
</dbReference>
<protein>
    <submittedName>
        <fullName evidence="6">Two component transcriptional regulator, LytTR family</fullName>
    </submittedName>
</protein>
<dbReference type="PROSITE" id="PS50110">
    <property type="entry name" value="RESPONSE_REGULATORY"/>
    <property type="match status" value="1"/>
</dbReference>
<evidence type="ECO:0000256" key="1">
    <source>
        <dbReference type="ARBA" id="ARBA00023012"/>
    </source>
</evidence>
<dbReference type="OrthoDB" id="236568at2"/>
<organism evidence="6 7">
    <name type="scientific">Halopseudomonas salegens</name>
    <dbReference type="NCBI Taxonomy" id="1434072"/>
    <lineage>
        <taxon>Bacteria</taxon>
        <taxon>Pseudomonadati</taxon>
        <taxon>Pseudomonadota</taxon>
        <taxon>Gammaproteobacteria</taxon>
        <taxon>Pseudomonadales</taxon>
        <taxon>Pseudomonadaceae</taxon>
        <taxon>Halopseudomonas</taxon>
    </lineage>
</organism>
<dbReference type="Gene3D" id="3.40.50.2300">
    <property type="match status" value="1"/>
</dbReference>
<dbReference type="GO" id="GO:0000156">
    <property type="term" value="F:phosphorelay response regulator activity"/>
    <property type="evidence" value="ECO:0007669"/>
    <property type="project" value="TreeGrafter"/>
</dbReference>
<evidence type="ECO:0000313" key="7">
    <source>
        <dbReference type="Proteomes" id="UP000243924"/>
    </source>
</evidence>
<dbReference type="Proteomes" id="UP000243924">
    <property type="component" value="Chromosome I"/>
</dbReference>
<dbReference type="SMART" id="SM00448">
    <property type="entry name" value="REC"/>
    <property type="match status" value="1"/>
</dbReference>
<evidence type="ECO:0000256" key="3">
    <source>
        <dbReference type="PROSITE-ProRule" id="PRU00169"/>
    </source>
</evidence>
<keyword evidence="2" id="KW-0238">DNA-binding</keyword>
<dbReference type="SUPFAM" id="SSF52172">
    <property type="entry name" value="CheY-like"/>
    <property type="match status" value="1"/>
</dbReference>
<keyword evidence="7" id="KW-1185">Reference proteome</keyword>
<dbReference type="PROSITE" id="PS50930">
    <property type="entry name" value="HTH_LYTTR"/>
    <property type="match status" value="1"/>
</dbReference>
<dbReference type="Gene3D" id="2.40.50.1020">
    <property type="entry name" value="LytTr DNA-binding domain"/>
    <property type="match status" value="1"/>
</dbReference>
<reference evidence="7" key="1">
    <citation type="submission" date="2016-10" db="EMBL/GenBank/DDBJ databases">
        <authorList>
            <person name="Varghese N."/>
            <person name="Submissions S."/>
        </authorList>
    </citation>
    <scope>NUCLEOTIDE SEQUENCE [LARGE SCALE GENOMIC DNA]</scope>
    <source>
        <strain evidence="7">CECT 8338</strain>
    </source>
</reference>
<dbReference type="PANTHER" id="PTHR48111">
    <property type="entry name" value="REGULATOR OF RPOS"/>
    <property type="match status" value="1"/>
</dbReference>
<keyword evidence="1" id="KW-0902">Two-component regulatory system</keyword>
<dbReference type="AlphaFoldDB" id="A0A1H2E2G8"/>
<dbReference type="Pfam" id="PF04397">
    <property type="entry name" value="LytTR"/>
    <property type="match status" value="1"/>
</dbReference>
<feature type="modified residue" description="4-aspartylphosphate" evidence="3">
    <location>
        <position position="54"/>
    </location>
</feature>
<dbReference type="GO" id="GO:0000976">
    <property type="term" value="F:transcription cis-regulatory region binding"/>
    <property type="evidence" value="ECO:0007669"/>
    <property type="project" value="TreeGrafter"/>
</dbReference>
<sequence>MKVLIADDEPLARERLLRLVDALPGYQALSDSATNGHEVLQLVAEQQPDIVLLDIRMPGMDGLQAAARLCELPQAPAVVFCTAYGEYALEAFNVSAVGYLLKPVRREELAEALDKAQRLNRMQLASLGRPPNEQDVSQARSHISARTRKGIELIPVCDVMYFIADHKYVTLRHEQGEVLLDEPLKALEDEFGQQFVRIHRNALVARDRIEGLHREGSHFQLYLKEFPDEPLTVSRRHVPGVRNLIKQLERR</sequence>
<dbReference type="GO" id="GO:0005829">
    <property type="term" value="C:cytosol"/>
    <property type="evidence" value="ECO:0007669"/>
    <property type="project" value="TreeGrafter"/>
</dbReference>
<evidence type="ECO:0000259" key="4">
    <source>
        <dbReference type="PROSITE" id="PS50110"/>
    </source>
</evidence>
<evidence type="ECO:0000256" key="2">
    <source>
        <dbReference type="ARBA" id="ARBA00023125"/>
    </source>
</evidence>
<evidence type="ECO:0000313" key="6">
    <source>
        <dbReference type="EMBL" id="SDT89372.1"/>
    </source>
</evidence>
<dbReference type="Pfam" id="PF00072">
    <property type="entry name" value="Response_reg"/>
    <property type="match status" value="1"/>
</dbReference>
<dbReference type="GO" id="GO:0006355">
    <property type="term" value="P:regulation of DNA-templated transcription"/>
    <property type="evidence" value="ECO:0007669"/>
    <property type="project" value="TreeGrafter"/>
</dbReference>
<proteinExistence type="predicted"/>
<keyword evidence="3" id="KW-0597">Phosphoprotein</keyword>